<sequence length="436" mass="46248">MTKLNSNILTILALVFSFSLLTTSCSDDDDNNNGGGTDPDPDSETEVRVSGFIEEDATWTNDKIWILEGKVVVDNGATLTIEPGTIVKGEQGIQTLASALIIDNGAKLDAVGTESEPIIFTSILDDIEIGQTAGSNLTIDDRNLWGGVLVLGTAPCSFTGNAEQALIEGLPENSGYGLYGGDNPADNSGHLEYISIRHGGAEIGEGNEINGLTLGGVGNGTIIRNIEVIANLDDAIEWFGGTVDSSNLIVWAQGDDGFDIDQAYSGTISNGVIVQTNVSDHAFEIDGPEGDYQDSYTIQNVTVFNDNSADETANTGNREVAQFRDGARGSMSNVLMVDGLETSTFQVRCDSEPNYNEGSLTFSNLEIVLAANTTIADIFIDNPNFDPEKCSEGGTTTFTQDAQDFVTELPSKDDATVGANTSVFSWSYTAQNSGKF</sequence>
<reference evidence="2" key="1">
    <citation type="submission" date="2020-03" db="EMBL/GenBank/DDBJ databases">
        <title>Psychroflexus Maritimus sp. nov., isolate from marine sediment.</title>
        <authorList>
            <person name="Zhong Y.-L."/>
        </authorList>
    </citation>
    <scope>NUCLEOTIDE SEQUENCE</scope>
    <source>
        <strain evidence="2">C1</strain>
    </source>
</reference>
<name>A0A967AE16_9FLAO</name>
<dbReference type="PANTHER" id="PTHR41339">
    <property type="entry name" value="LIPL48"/>
    <property type="match status" value="1"/>
</dbReference>
<evidence type="ECO:0000313" key="3">
    <source>
        <dbReference type="Proteomes" id="UP000643701"/>
    </source>
</evidence>
<accession>A0A967AE16</accession>
<feature type="chain" id="PRO_5037467061" evidence="1">
    <location>
        <begin position="28"/>
        <end position="436"/>
    </location>
</feature>
<dbReference type="Proteomes" id="UP000643701">
    <property type="component" value="Unassembled WGS sequence"/>
</dbReference>
<keyword evidence="1" id="KW-0732">Signal</keyword>
<evidence type="ECO:0000313" key="2">
    <source>
        <dbReference type="EMBL" id="NGZ90579.1"/>
    </source>
</evidence>
<dbReference type="AlphaFoldDB" id="A0A967AE16"/>
<protein>
    <submittedName>
        <fullName evidence="2">Uncharacterized protein</fullName>
    </submittedName>
</protein>
<dbReference type="SUPFAM" id="SSF51126">
    <property type="entry name" value="Pectin lyase-like"/>
    <property type="match status" value="1"/>
</dbReference>
<organism evidence="2 3">
    <name type="scientific">Psychroflexus maritimus</name>
    <dbReference type="NCBI Taxonomy" id="2714865"/>
    <lineage>
        <taxon>Bacteria</taxon>
        <taxon>Pseudomonadati</taxon>
        <taxon>Bacteroidota</taxon>
        <taxon>Flavobacteriia</taxon>
        <taxon>Flavobacteriales</taxon>
        <taxon>Flavobacteriaceae</taxon>
        <taxon>Psychroflexus</taxon>
    </lineage>
</organism>
<dbReference type="PANTHER" id="PTHR41339:SF1">
    <property type="entry name" value="SECRETED PROTEIN"/>
    <property type="match status" value="1"/>
</dbReference>
<dbReference type="PROSITE" id="PS51257">
    <property type="entry name" value="PROKAR_LIPOPROTEIN"/>
    <property type="match status" value="1"/>
</dbReference>
<evidence type="ECO:0000256" key="1">
    <source>
        <dbReference type="SAM" id="SignalP"/>
    </source>
</evidence>
<comment type="caution">
    <text evidence="2">The sequence shown here is derived from an EMBL/GenBank/DDBJ whole genome shotgun (WGS) entry which is preliminary data.</text>
</comment>
<keyword evidence="3" id="KW-1185">Reference proteome</keyword>
<dbReference type="EMBL" id="JAANAS010000083">
    <property type="protein sequence ID" value="NGZ90579.1"/>
    <property type="molecule type" value="Genomic_DNA"/>
</dbReference>
<gene>
    <name evidence="2" type="ORF">G7034_09980</name>
</gene>
<dbReference type="RefSeq" id="WP_166400815.1">
    <property type="nucleotide sequence ID" value="NZ_JAANAS010000083.1"/>
</dbReference>
<feature type="signal peptide" evidence="1">
    <location>
        <begin position="1"/>
        <end position="27"/>
    </location>
</feature>
<proteinExistence type="predicted"/>
<dbReference type="InterPro" id="IPR011050">
    <property type="entry name" value="Pectin_lyase_fold/virulence"/>
</dbReference>